<comment type="catalytic activity">
    <reaction evidence="6">
        <text>Endonucleolytic cleavage of RNA, removing 5'-extranucleotides from tRNA precursor.</text>
        <dbReference type="EC" id="3.1.26.5"/>
    </reaction>
</comment>
<dbReference type="EMBL" id="JADJUC010000028">
    <property type="protein sequence ID" value="MBK8525235.1"/>
    <property type="molecule type" value="Genomic_DNA"/>
</dbReference>
<reference evidence="8" key="1">
    <citation type="submission" date="2020-10" db="EMBL/GenBank/DDBJ databases">
        <title>Connecting structure to function with the recovery of over 1000 high-quality activated sludge metagenome-assembled genomes encoding full-length rRNA genes using long-read sequencing.</title>
        <authorList>
            <person name="Singleton C.M."/>
            <person name="Petriglieri F."/>
            <person name="Kristensen J.M."/>
            <person name="Kirkegaard R.H."/>
            <person name="Michaelsen T.Y."/>
            <person name="Andersen M.H."/>
            <person name="Karst S.M."/>
            <person name="Dueholm M.S."/>
            <person name="Nielsen P.H."/>
            <person name="Albertsen M."/>
        </authorList>
    </citation>
    <scope>NUCLEOTIDE SEQUENCE</scope>
    <source>
        <strain evidence="8">Hirt_18-Q3-R61-65_BATAC.395</strain>
    </source>
</reference>
<keyword evidence="5 6" id="KW-0694">RNA-binding</keyword>
<dbReference type="GO" id="GO:0030677">
    <property type="term" value="C:ribonuclease P complex"/>
    <property type="evidence" value="ECO:0007669"/>
    <property type="project" value="TreeGrafter"/>
</dbReference>
<evidence type="ECO:0000256" key="6">
    <source>
        <dbReference type="HAMAP-Rule" id="MF_00227"/>
    </source>
</evidence>
<comment type="subunit">
    <text evidence="6">Consists of a catalytic RNA component (M1 or rnpB) and a protein subunit.</text>
</comment>
<evidence type="ECO:0000256" key="7">
    <source>
        <dbReference type="NCBIfam" id="TIGR00188"/>
    </source>
</evidence>
<protein>
    <recommendedName>
        <fullName evidence="6 7">Ribonuclease P protein component</fullName>
        <shortName evidence="6">RNase P protein</shortName>
        <shortName evidence="6">RNaseP protein</shortName>
        <ecNumber evidence="6 7">3.1.26.5</ecNumber>
    </recommendedName>
    <alternativeName>
        <fullName evidence="6">Protein C5</fullName>
    </alternativeName>
</protein>
<evidence type="ECO:0000256" key="5">
    <source>
        <dbReference type="ARBA" id="ARBA00022884"/>
    </source>
</evidence>
<dbReference type="GO" id="GO:0001682">
    <property type="term" value="P:tRNA 5'-leader removal"/>
    <property type="evidence" value="ECO:0007669"/>
    <property type="project" value="UniProtKB-UniRule"/>
</dbReference>
<dbReference type="Proteomes" id="UP000886689">
    <property type="component" value="Unassembled WGS sequence"/>
</dbReference>
<evidence type="ECO:0000256" key="3">
    <source>
        <dbReference type="ARBA" id="ARBA00022759"/>
    </source>
</evidence>
<dbReference type="AlphaFoldDB" id="A0A9D7K2J6"/>
<keyword evidence="2 6" id="KW-0540">Nuclease</keyword>
<evidence type="ECO:0000256" key="4">
    <source>
        <dbReference type="ARBA" id="ARBA00022801"/>
    </source>
</evidence>
<keyword evidence="4 6" id="KW-0378">Hydrolase</keyword>
<evidence type="ECO:0000313" key="8">
    <source>
        <dbReference type="EMBL" id="MBK8525235.1"/>
    </source>
</evidence>
<comment type="caution">
    <text evidence="8">The sequence shown here is derived from an EMBL/GenBank/DDBJ whole genome shotgun (WGS) entry which is preliminary data.</text>
</comment>
<dbReference type="NCBIfam" id="TIGR00188">
    <property type="entry name" value="rnpA"/>
    <property type="match status" value="1"/>
</dbReference>
<dbReference type="PANTHER" id="PTHR33992:SF1">
    <property type="entry name" value="RIBONUCLEASE P PROTEIN COMPONENT"/>
    <property type="match status" value="1"/>
</dbReference>
<organism evidence="8 9">
    <name type="scientific">Candidatus Proximibacter danicus</name>
    <dbReference type="NCBI Taxonomy" id="2954365"/>
    <lineage>
        <taxon>Bacteria</taxon>
        <taxon>Pseudomonadati</taxon>
        <taxon>Pseudomonadota</taxon>
        <taxon>Betaproteobacteria</taxon>
        <taxon>Candidatus Proximibacter</taxon>
    </lineage>
</organism>
<proteinExistence type="inferred from homology"/>
<evidence type="ECO:0000256" key="1">
    <source>
        <dbReference type="ARBA" id="ARBA00022694"/>
    </source>
</evidence>
<dbReference type="InterPro" id="IPR000100">
    <property type="entry name" value="RNase_P"/>
</dbReference>
<accession>A0A9D7K2J6</accession>
<evidence type="ECO:0000256" key="2">
    <source>
        <dbReference type="ARBA" id="ARBA00022722"/>
    </source>
</evidence>
<comment type="function">
    <text evidence="6">RNaseP catalyzes the removal of the 5'-leader sequence from pre-tRNA to produce the mature 5'-terminus. It can also cleave other RNA substrates such as 4.5S RNA. The protein component plays an auxiliary but essential role in vivo by binding to the 5'-leader sequence and broadening the substrate specificity of the ribozyme.</text>
</comment>
<dbReference type="Gene3D" id="3.30.230.10">
    <property type="match status" value="1"/>
</dbReference>
<dbReference type="GO" id="GO:0000049">
    <property type="term" value="F:tRNA binding"/>
    <property type="evidence" value="ECO:0007669"/>
    <property type="project" value="UniProtKB-UniRule"/>
</dbReference>
<dbReference type="GO" id="GO:0042781">
    <property type="term" value="F:3'-tRNA processing endoribonuclease activity"/>
    <property type="evidence" value="ECO:0007669"/>
    <property type="project" value="TreeGrafter"/>
</dbReference>
<dbReference type="PANTHER" id="PTHR33992">
    <property type="entry name" value="RIBONUCLEASE P PROTEIN COMPONENT"/>
    <property type="match status" value="1"/>
</dbReference>
<keyword evidence="1 6" id="KW-0819">tRNA processing</keyword>
<dbReference type="Pfam" id="PF00825">
    <property type="entry name" value="Ribonuclease_P"/>
    <property type="match status" value="1"/>
</dbReference>
<keyword evidence="3 6" id="KW-0255">Endonuclease</keyword>
<name>A0A9D7K2J6_9PROT</name>
<dbReference type="SUPFAM" id="SSF54211">
    <property type="entry name" value="Ribosomal protein S5 domain 2-like"/>
    <property type="match status" value="1"/>
</dbReference>
<dbReference type="EC" id="3.1.26.5" evidence="6 7"/>
<comment type="similarity">
    <text evidence="6">Belongs to the RnpA family.</text>
</comment>
<gene>
    <name evidence="6 8" type="primary">rnpA</name>
    <name evidence="8" type="ORF">IPL58_15085</name>
</gene>
<dbReference type="InterPro" id="IPR020568">
    <property type="entry name" value="Ribosomal_Su5_D2-typ_SF"/>
</dbReference>
<dbReference type="HAMAP" id="MF_00227">
    <property type="entry name" value="RNase_P"/>
    <property type="match status" value="1"/>
</dbReference>
<sequence length="143" mass="16386">MSTDDNNAVACDSGVAAADRKFGFPKRYRLTKTDEYSSVFGFRRAVRSTHFLLHYRPRALEDMGPPSALTARLGVVVPKRFLKAAVWRNLVKRLGREQFRLLRSKLPQNDLILRLAVKPATLDRKLLAEEIRRLLLKLKAPEK</sequence>
<dbReference type="InterPro" id="IPR014721">
    <property type="entry name" value="Ribsml_uS5_D2-typ_fold_subgr"/>
</dbReference>
<dbReference type="GO" id="GO:0004526">
    <property type="term" value="F:ribonuclease P activity"/>
    <property type="evidence" value="ECO:0007669"/>
    <property type="project" value="UniProtKB-UniRule"/>
</dbReference>
<evidence type="ECO:0000313" key="9">
    <source>
        <dbReference type="Proteomes" id="UP000886689"/>
    </source>
</evidence>